<sequence>MKRTLSVTSLVLVLFLAATASPARAQGMTIRFGILPVLDTLPLQVAVGDGLFAGQGLDVELISFASALERDTAMQTGQLDGYFGDLIATYLLINQDVPMYIALTSWRTSPGYPMFGIALSPAARDRRLDELKGASLGISRSTIMEFLADKMEARLGIGAEYFKRMEVKKIPIRLQMLMASQIDAAFLPEPLLSLARLKGGGVLATADNLDVPLTVLCLHRRYFSDGADVYVRFVTAYREAVERLAADPERYRALMAETCRIPQPLAEAFPVYRYPLPALPSDSELDEVQDWMIARGLLREPIPREIVLSPIIP</sequence>
<evidence type="ECO:0000256" key="1">
    <source>
        <dbReference type="SAM" id="SignalP"/>
    </source>
</evidence>
<dbReference type="AlphaFoldDB" id="A0A7K1KL91"/>
<evidence type="ECO:0000259" key="2">
    <source>
        <dbReference type="Pfam" id="PF09084"/>
    </source>
</evidence>
<feature type="domain" description="SsuA/THI5-like" evidence="2">
    <location>
        <begin position="41"/>
        <end position="250"/>
    </location>
</feature>
<keyword evidence="4" id="KW-1185">Reference proteome</keyword>
<dbReference type="PANTHER" id="PTHR30024">
    <property type="entry name" value="ALIPHATIC SULFONATES-BINDING PROTEIN-RELATED"/>
    <property type="match status" value="1"/>
</dbReference>
<evidence type="ECO:0000313" key="4">
    <source>
        <dbReference type="Proteomes" id="UP000461162"/>
    </source>
</evidence>
<dbReference type="Gene3D" id="3.40.190.10">
    <property type="entry name" value="Periplasmic binding protein-like II"/>
    <property type="match status" value="2"/>
</dbReference>
<keyword evidence="1" id="KW-0732">Signal</keyword>
<name>A0A7K1KL91_9BACT</name>
<accession>A0A7K1KL91</accession>
<dbReference type="RefSeq" id="WP_155932505.1">
    <property type="nucleotide sequence ID" value="NZ_WODC01000002.1"/>
</dbReference>
<feature type="signal peptide" evidence="1">
    <location>
        <begin position="1"/>
        <end position="25"/>
    </location>
</feature>
<dbReference type="InterPro" id="IPR015168">
    <property type="entry name" value="SsuA/THI5"/>
</dbReference>
<dbReference type="SUPFAM" id="SSF53850">
    <property type="entry name" value="Periplasmic binding protein-like II"/>
    <property type="match status" value="1"/>
</dbReference>
<comment type="caution">
    <text evidence="3">The sequence shown here is derived from an EMBL/GenBank/DDBJ whole genome shotgun (WGS) entry which is preliminary data.</text>
</comment>
<reference evidence="3 4" key="1">
    <citation type="submission" date="2019-11" db="EMBL/GenBank/DDBJ databases">
        <title>Pseudodesulfovibrio alkaliphilus, sp. nov., an alkaliphilic sulfate-reducing bacteria from mud volcano of Taman peninsula, Russia.</title>
        <authorList>
            <person name="Frolova A."/>
            <person name="Merkel A.Y."/>
            <person name="Slobodkin A.I."/>
        </authorList>
    </citation>
    <scope>NUCLEOTIDE SEQUENCE [LARGE SCALE GENOMIC DNA]</scope>
    <source>
        <strain evidence="3 4">F-1</strain>
    </source>
</reference>
<organism evidence="3 4">
    <name type="scientific">Pseudodesulfovibrio alkaliphilus</name>
    <dbReference type="NCBI Taxonomy" id="2661613"/>
    <lineage>
        <taxon>Bacteria</taxon>
        <taxon>Pseudomonadati</taxon>
        <taxon>Thermodesulfobacteriota</taxon>
        <taxon>Desulfovibrionia</taxon>
        <taxon>Desulfovibrionales</taxon>
        <taxon>Desulfovibrionaceae</taxon>
    </lineage>
</organism>
<dbReference type="Pfam" id="PF09084">
    <property type="entry name" value="NMT1"/>
    <property type="match status" value="1"/>
</dbReference>
<gene>
    <name evidence="3" type="ORF">GKC30_04315</name>
</gene>
<evidence type="ECO:0000313" key="3">
    <source>
        <dbReference type="EMBL" id="MUM76854.1"/>
    </source>
</evidence>
<protein>
    <submittedName>
        <fullName evidence="3">ABC transporter substrate-binding protein</fullName>
    </submittedName>
</protein>
<dbReference type="EMBL" id="WODC01000002">
    <property type="protein sequence ID" value="MUM76854.1"/>
    <property type="molecule type" value="Genomic_DNA"/>
</dbReference>
<proteinExistence type="predicted"/>
<dbReference type="Proteomes" id="UP000461162">
    <property type="component" value="Unassembled WGS sequence"/>
</dbReference>
<feature type="chain" id="PRO_5029638968" evidence="1">
    <location>
        <begin position="26"/>
        <end position="313"/>
    </location>
</feature>